<gene>
    <name evidence="2" type="ORF">C5748_01655</name>
</gene>
<sequence>MPHIVVSPLSRLGEAAQTFRPRAMVSLINIGTLIKRPDCIEADRHLFLGFNDIVQDMPGMTLPATQHVEKLIDFARRWDRQAPLLIHCFAGISRSTAAAYIVANALNPDMNTVELASLLRTRAPSATPNIRLVSLADDLLGRGGRMVDAVNAIGRGAEAFEGVPFVLPLEV</sequence>
<proteinExistence type="predicted"/>
<comment type="caution">
    <text evidence="2">The sequence shown here is derived from an EMBL/GenBank/DDBJ whole genome shotgun (WGS) entry which is preliminary data.</text>
</comment>
<dbReference type="InterPro" id="IPR016130">
    <property type="entry name" value="Tyr_Pase_AS"/>
</dbReference>
<dbReference type="InterPro" id="IPR000387">
    <property type="entry name" value="Tyr_Pase_dom"/>
</dbReference>
<dbReference type="Gene3D" id="3.90.190.10">
    <property type="entry name" value="Protein tyrosine phosphatase superfamily"/>
    <property type="match status" value="1"/>
</dbReference>
<dbReference type="PROSITE" id="PS50056">
    <property type="entry name" value="TYR_PHOSPHATASE_2"/>
    <property type="match status" value="1"/>
</dbReference>
<dbReference type="PROSITE" id="PS00383">
    <property type="entry name" value="TYR_PHOSPHATASE_1"/>
    <property type="match status" value="1"/>
</dbReference>
<name>A0A2S9IZQ0_9HYPH</name>
<feature type="domain" description="Tyrosine specific protein phosphatases" evidence="1">
    <location>
        <begin position="69"/>
        <end position="126"/>
    </location>
</feature>
<dbReference type="EMBL" id="PVBR01000001">
    <property type="protein sequence ID" value="PRD46007.1"/>
    <property type="molecule type" value="Genomic_DNA"/>
</dbReference>
<protein>
    <submittedName>
        <fullName evidence="2">Tyrosine protein phosphatase</fullName>
    </submittedName>
</protein>
<dbReference type="SUPFAM" id="SSF52799">
    <property type="entry name" value="(Phosphotyrosine protein) phosphatases II"/>
    <property type="match status" value="1"/>
</dbReference>
<evidence type="ECO:0000259" key="1">
    <source>
        <dbReference type="PROSITE" id="PS50056"/>
    </source>
</evidence>
<dbReference type="AlphaFoldDB" id="A0A2S9IZQ0"/>
<keyword evidence="3" id="KW-1185">Reference proteome</keyword>
<evidence type="ECO:0000313" key="3">
    <source>
        <dbReference type="Proteomes" id="UP000239434"/>
    </source>
</evidence>
<dbReference type="Proteomes" id="UP000239434">
    <property type="component" value="Unassembled WGS sequence"/>
</dbReference>
<accession>A0A2S9IZQ0</accession>
<dbReference type="RefSeq" id="WP_105740306.1">
    <property type="nucleotide sequence ID" value="NZ_PVBR01000001.1"/>
</dbReference>
<reference evidence="2 3" key="1">
    <citation type="submission" date="2018-02" db="EMBL/GenBank/DDBJ databases">
        <title>The draft genome of Phyllobacterium sp. 1N-3.</title>
        <authorList>
            <person name="Liu L."/>
            <person name="Li L."/>
            <person name="Zhang X."/>
            <person name="Wang T."/>
            <person name="Liang L."/>
        </authorList>
    </citation>
    <scope>NUCLEOTIDE SEQUENCE [LARGE SCALE GENOMIC DNA]</scope>
    <source>
        <strain evidence="2 3">1N-3</strain>
    </source>
</reference>
<dbReference type="InterPro" id="IPR029021">
    <property type="entry name" value="Prot-tyrosine_phosphatase-like"/>
</dbReference>
<organism evidence="2 3">
    <name type="scientific">Phyllobacterium phragmitis</name>
    <dbReference type="NCBI Taxonomy" id="2670329"/>
    <lineage>
        <taxon>Bacteria</taxon>
        <taxon>Pseudomonadati</taxon>
        <taxon>Pseudomonadota</taxon>
        <taxon>Alphaproteobacteria</taxon>
        <taxon>Hyphomicrobiales</taxon>
        <taxon>Phyllobacteriaceae</taxon>
        <taxon>Phyllobacterium</taxon>
    </lineage>
</organism>
<evidence type="ECO:0000313" key="2">
    <source>
        <dbReference type="EMBL" id="PRD46007.1"/>
    </source>
</evidence>